<feature type="transmembrane region" description="Helical" evidence="3">
    <location>
        <begin position="468"/>
        <end position="491"/>
    </location>
</feature>
<dbReference type="SUPFAM" id="SSF63712">
    <property type="entry name" value="Nicotinic receptor ligand binding domain-like"/>
    <property type="match status" value="1"/>
</dbReference>
<feature type="transmembrane region" description="Helical" evidence="3">
    <location>
        <begin position="375"/>
        <end position="402"/>
    </location>
</feature>
<dbReference type="InterPro" id="IPR006202">
    <property type="entry name" value="Neur_chan_lig-bd"/>
</dbReference>
<keyword evidence="2 3" id="KW-0472">Membrane</keyword>
<evidence type="ECO:0000256" key="3">
    <source>
        <dbReference type="SAM" id="Phobius"/>
    </source>
</evidence>
<feature type="transmembrane region" description="Helical" evidence="3">
    <location>
        <begin position="710"/>
        <end position="729"/>
    </location>
</feature>
<dbReference type="EnsemblMetazoa" id="PPA07183.1">
    <property type="protein sequence ID" value="PPA07183.1"/>
    <property type="gene ID" value="WBGene00096737"/>
</dbReference>
<evidence type="ECO:0000256" key="2">
    <source>
        <dbReference type="ARBA" id="ARBA00023136"/>
    </source>
</evidence>
<feature type="transmembrane region" description="Helical" evidence="3">
    <location>
        <begin position="422"/>
        <end position="444"/>
    </location>
</feature>
<feature type="transmembrane region" description="Helical" evidence="3">
    <location>
        <begin position="941"/>
        <end position="960"/>
    </location>
</feature>
<dbReference type="PROSITE" id="PS00236">
    <property type="entry name" value="NEUROTR_ION_CHANNEL"/>
    <property type="match status" value="1"/>
</dbReference>
<feature type="domain" description="Neurotransmitter-gated ion-channel ligand-binding" evidence="4">
    <location>
        <begin position="58"/>
        <end position="168"/>
    </location>
</feature>
<feature type="transmembrane region" description="Helical" evidence="3">
    <location>
        <begin position="503"/>
        <end position="524"/>
    </location>
</feature>
<feature type="transmembrane region" description="Helical" evidence="3">
    <location>
        <begin position="1507"/>
        <end position="1532"/>
    </location>
</feature>
<protein>
    <submittedName>
        <fullName evidence="5">Neur_chan_LBD domain-containing protein</fullName>
    </submittedName>
</protein>
<evidence type="ECO:0000259" key="4">
    <source>
        <dbReference type="Pfam" id="PF02931"/>
    </source>
</evidence>
<feature type="transmembrane region" description="Helical" evidence="3">
    <location>
        <begin position="300"/>
        <end position="323"/>
    </location>
</feature>
<feature type="transmembrane region" description="Helical" evidence="3">
    <location>
        <begin position="245"/>
        <end position="265"/>
    </location>
</feature>
<proteinExistence type="predicted"/>
<dbReference type="InterPro" id="IPR018000">
    <property type="entry name" value="Neurotransmitter_ion_chnl_CS"/>
</dbReference>
<feature type="transmembrane region" description="Helical" evidence="3">
    <location>
        <begin position="544"/>
        <end position="564"/>
    </location>
</feature>
<dbReference type="Gene3D" id="2.70.170.10">
    <property type="entry name" value="Neurotransmitter-gated ion-channel ligand-binding domain"/>
    <property type="match status" value="1"/>
</dbReference>
<feature type="transmembrane region" description="Helical" evidence="3">
    <location>
        <begin position="966"/>
        <end position="984"/>
    </location>
</feature>
<dbReference type="GO" id="GO:0005230">
    <property type="term" value="F:extracellular ligand-gated monoatomic ion channel activity"/>
    <property type="evidence" value="ECO:0007669"/>
    <property type="project" value="InterPro"/>
</dbReference>
<dbReference type="Pfam" id="PF02931">
    <property type="entry name" value="Neur_chan_LBD"/>
    <property type="match status" value="1"/>
</dbReference>
<dbReference type="InterPro" id="IPR019422">
    <property type="entry name" value="7TM_GPCR_serpentine_rcpt_Srh"/>
</dbReference>
<dbReference type="InterPro" id="IPR036734">
    <property type="entry name" value="Neur_chan_lig-bd_sf"/>
</dbReference>
<dbReference type="Proteomes" id="UP000005239">
    <property type="component" value="Unassembled WGS sequence"/>
</dbReference>
<dbReference type="GO" id="GO:0016020">
    <property type="term" value="C:membrane"/>
    <property type="evidence" value="ECO:0007669"/>
    <property type="project" value="UniProtKB-SubCell"/>
</dbReference>
<reference evidence="6" key="1">
    <citation type="journal article" date="2008" name="Nat. Genet.">
        <title>The Pristionchus pacificus genome provides a unique perspective on nematode lifestyle and parasitism.</title>
        <authorList>
            <person name="Dieterich C."/>
            <person name="Clifton S.W."/>
            <person name="Schuster L.N."/>
            <person name="Chinwalla A."/>
            <person name="Delehaunty K."/>
            <person name="Dinkelacker I."/>
            <person name="Fulton L."/>
            <person name="Fulton R."/>
            <person name="Godfrey J."/>
            <person name="Minx P."/>
            <person name="Mitreva M."/>
            <person name="Roeseler W."/>
            <person name="Tian H."/>
            <person name="Witte H."/>
            <person name="Yang S.P."/>
            <person name="Wilson R.K."/>
            <person name="Sommer R.J."/>
        </authorList>
    </citation>
    <scope>NUCLEOTIDE SEQUENCE [LARGE SCALE GENOMIC DNA]</scope>
    <source>
        <strain evidence="6">PS312</strain>
    </source>
</reference>
<feature type="transmembrane region" description="Helical" evidence="3">
    <location>
        <begin position="771"/>
        <end position="794"/>
    </location>
</feature>
<feature type="transmembrane region" description="Helical" evidence="3">
    <location>
        <begin position="1399"/>
        <end position="1421"/>
    </location>
</feature>
<keyword evidence="3" id="KW-0812">Transmembrane</keyword>
<dbReference type="PANTHER" id="PTHR45830">
    <property type="entry name" value="SERPENTINE RECEPTOR, CLASS I"/>
    <property type="match status" value="1"/>
</dbReference>
<reference evidence="5" key="2">
    <citation type="submission" date="2022-06" db="UniProtKB">
        <authorList>
            <consortium name="EnsemblMetazoa"/>
        </authorList>
    </citation>
    <scope>IDENTIFICATION</scope>
    <source>
        <strain evidence="5">PS312</strain>
    </source>
</reference>
<feature type="transmembrane region" description="Helical" evidence="3">
    <location>
        <begin position="1048"/>
        <end position="1069"/>
    </location>
</feature>
<feature type="transmembrane region" description="Helical" evidence="3">
    <location>
        <begin position="815"/>
        <end position="840"/>
    </location>
</feature>
<evidence type="ECO:0000313" key="6">
    <source>
        <dbReference type="Proteomes" id="UP000005239"/>
    </source>
</evidence>
<dbReference type="Pfam" id="PF10318">
    <property type="entry name" value="7TM_GPCR_Srh"/>
    <property type="match status" value="1"/>
</dbReference>
<sequence length="1546" mass="176156">MNMKVDSLFNGLAAFTHMLHLPTMYEITSTFARFEHESEQEILKSSFAKFRAEDDLSHLQMSVGVHLGHVENLDEQAETVDAHGAIHFRWTNPHYAWNTSAYPGVGVPLGRDKFVLPQEYYNLIEEGSQLTIKSDGSMIVSIPFSLRIACNFVFTSFPYDEHTCHLVAEMRHAMELTTHVNDTVIDIFNDIPNKRTGEFSYRLRESSMQKWHACIDFKDCDAFYHLRMFTFQFVFTRGSSWRYRWFLDLPLFACALLTQSTFILAHDRSGLAFSALSISAYAYMRTLGQITKLVPASSDGLPLVVIMAVLGGIQLTLTFARWAGIVWTSGNLKTRPQRSFTVPYLRRTIGVYDVQAAMPLQYGLDIDRDYLVDTLFWYALAIIFTCKTINKILPILFSLTIYPAKLYLLISHGPSMDRAIRVAYIVNLFSLVAFDWIFVVFIRLYPCPPYGLWYCEGMLCTVGMSKRLIMGALGTAIMADVITFYVLMMRMHQLTISDPAQRTIYASLTISCVANLVGFVAFTGDVFNYEDLVKSSKSSKTQLITRRLFITFSFQVMLGATFFFLAPISTIITTSIVDFSAIFPGEILALMRFMSIDFQNEVSEREDMRKNLDLCTDLSSHETLLFLELNTTQTVIVFLVINARHWKLAKLSSVIRRPSTFFYAEEGKGALCFAIMADVITFYVLMMRLHQLTISDQSSRWRISVRAQRAIYTSLTVSCVANLIGFVAFTDDVSNYDDLIKKPELAWLVLRGGALVLFGEPGKDSEFIVEYLLGVSFVTLFFPFFIVFCAHALVYLNKSVQITKSSKTQIITRRLFISFSFQVMLGATFFFLTPIGTIVTSSIVDLSSIFPGPLLASMRFMSILLLELNTTQTVVVFLAINARHWKLAKIGSTLRLPFFYAEEAKMRRVSTLVWGLRYDRAGPMTGKALKAGFGTHWDRDYFVDIVFWYRFISFFCIIGKFRINSVLPLVSSLTIYPANFYLLICGPSMNWEIRTAYLVNLVAHVLCDWIFTILVRPYTYSPYGLYYCEGWLSNAGFGKPLIRGSNSFQGILAFAIISIITTFYILMMRMHQFTVAGSNSRWKLSWPTQLIVYIGIGAICTVNMVGFVIFGTDVDNYEDLVKEPELAWLVQRGGTLLLYGEPGKESRFRMEILFLLVSAILFLSFLLMFIAHALIYLRHNEKRSMSTKTQVLTNRLIATLNLQTQGAIVFFILPLAFTLTTSVIDFSNQISGPVFAVLRFISLMLLELNPPQFGLVFILRNKTHRQILIRRLLKLIAARFQQEIPKINQHALTWIAQFYLRFPLILTMNSTLPIISSLSIQLVFAPCPAIHVWTIAHGVSCEFGIQSLSGKVDKKAHCQVAHVTCDWMFTTIVRPYALPPYGLFYADGLLSRVGVRKEIIMGFCMVTTTFFILMMRVHQVILSNSTSHWKLSLTAQLVILCLDFVSRISLDFFGTDVDNYEGLVKKPELVWLEARGDTVMLFGEPGKLSRFRIRLLQGRELKNRSELVFLLVSATLFLTLFVFFMAHALIYLRQNEKVVEANNRHN</sequence>
<feature type="transmembrane region" description="Helical" evidence="3">
    <location>
        <begin position="1090"/>
        <end position="1110"/>
    </location>
</feature>
<organism evidence="5 6">
    <name type="scientific">Pristionchus pacificus</name>
    <name type="common">Parasitic nematode worm</name>
    <dbReference type="NCBI Taxonomy" id="54126"/>
    <lineage>
        <taxon>Eukaryota</taxon>
        <taxon>Metazoa</taxon>
        <taxon>Ecdysozoa</taxon>
        <taxon>Nematoda</taxon>
        <taxon>Chromadorea</taxon>
        <taxon>Rhabditida</taxon>
        <taxon>Rhabditina</taxon>
        <taxon>Diplogasteromorpha</taxon>
        <taxon>Diplogasteroidea</taxon>
        <taxon>Neodiplogasteridae</taxon>
        <taxon>Pristionchus</taxon>
    </lineage>
</organism>
<comment type="subcellular location">
    <subcellularLocation>
        <location evidence="1">Membrane</location>
    </subcellularLocation>
</comment>
<feature type="transmembrane region" description="Helical" evidence="3">
    <location>
        <begin position="1152"/>
        <end position="1175"/>
    </location>
</feature>
<feature type="transmembrane region" description="Helical" evidence="3">
    <location>
        <begin position="668"/>
        <end position="689"/>
    </location>
</feature>
<keyword evidence="6" id="KW-1185">Reference proteome</keyword>
<gene>
    <name evidence="5" type="primary">WBGene00096737</name>
</gene>
<feature type="transmembrane region" description="Helical" evidence="3">
    <location>
        <begin position="1237"/>
        <end position="1259"/>
    </location>
</feature>
<feature type="transmembrane region" description="Helical" evidence="3">
    <location>
        <begin position="996"/>
        <end position="1015"/>
    </location>
</feature>
<feature type="transmembrane region" description="Helical" evidence="3">
    <location>
        <begin position="860"/>
        <end position="880"/>
    </location>
</feature>
<evidence type="ECO:0000256" key="1">
    <source>
        <dbReference type="ARBA" id="ARBA00004370"/>
    </source>
</evidence>
<evidence type="ECO:0000313" key="5">
    <source>
        <dbReference type="EnsemblMetazoa" id="PPA07183.1"/>
    </source>
</evidence>
<name>A0A8R1U5U0_PRIPA</name>
<dbReference type="PANTHER" id="PTHR45830:SF15">
    <property type="entry name" value="SERPENTINE RECEPTOR, CLASS I"/>
    <property type="match status" value="1"/>
</dbReference>
<accession>A0A8R1U5U0</accession>
<feature type="transmembrane region" description="Helical" evidence="3">
    <location>
        <begin position="1196"/>
        <end position="1217"/>
    </location>
</feature>
<keyword evidence="3" id="KW-1133">Transmembrane helix</keyword>